<name>A0A2T6BVY5_9FLAO</name>
<dbReference type="InterPro" id="IPR014001">
    <property type="entry name" value="Helicase_ATP-bd"/>
</dbReference>
<accession>A0A2T6BVY5</accession>
<dbReference type="GO" id="GO:0005524">
    <property type="term" value="F:ATP binding"/>
    <property type="evidence" value="ECO:0007669"/>
    <property type="project" value="InterPro"/>
</dbReference>
<proteinExistence type="predicted"/>
<keyword evidence="4" id="KW-0378">Hydrolase</keyword>
<dbReference type="AlphaFoldDB" id="A0A2T6BVY5"/>
<evidence type="ECO:0000259" key="2">
    <source>
        <dbReference type="PROSITE" id="PS51192"/>
    </source>
</evidence>
<dbReference type="OrthoDB" id="9815272at2"/>
<dbReference type="InterPro" id="IPR001650">
    <property type="entry name" value="Helicase_C-like"/>
</dbReference>
<dbReference type="PROSITE" id="PS51192">
    <property type="entry name" value="HELICASE_ATP_BIND_1"/>
    <property type="match status" value="1"/>
</dbReference>
<evidence type="ECO:0000259" key="3">
    <source>
        <dbReference type="PROSITE" id="PS51194"/>
    </source>
</evidence>
<dbReference type="Pfam" id="PF00176">
    <property type="entry name" value="SNF2-rel_dom"/>
    <property type="match status" value="1"/>
</dbReference>
<dbReference type="SUPFAM" id="SSF52540">
    <property type="entry name" value="P-loop containing nucleoside triphosphate hydrolases"/>
    <property type="match status" value="2"/>
</dbReference>
<reference evidence="4 5" key="1">
    <citation type="submission" date="2018-04" db="EMBL/GenBank/DDBJ databases">
        <title>Genomic Encyclopedia of Archaeal and Bacterial Type Strains, Phase II (KMG-II): from individual species to whole genera.</title>
        <authorList>
            <person name="Goeker M."/>
        </authorList>
    </citation>
    <scope>NUCLEOTIDE SEQUENCE [LARGE SCALE GENOMIC DNA]</scope>
    <source>
        <strain evidence="4 5">DSM 25731</strain>
    </source>
</reference>
<keyword evidence="4" id="KW-0067">ATP-binding</keyword>
<evidence type="ECO:0000256" key="1">
    <source>
        <dbReference type="SAM" id="Coils"/>
    </source>
</evidence>
<dbReference type="Gene3D" id="3.40.50.10810">
    <property type="entry name" value="Tandem AAA-ATPase domain"/>
    <property type="match status" value="1"/>
</dbReference>
<dbReference type="Proteomes" id="UP000244090">
    <property type="component" value="Unassembled WGS sequence"/>
</dbReference>
<dbReference type="EMBL" id="QBKT01000007">
    <property type="protein sequence ID" value="PTX60231.1"/>
    <property type="molecule type" value="Genomic_DNA"/>
</dbReference>
<dbReference type="PANTHER" id="PTHR10799">
    <property type="entry name" value="SNF2/RAD54 HELICASE FAMILY"/>
    <property type="match status" value="1"/>
</dbReference>
<evidence type="ECO:0000313" key="4">
    <source>
        <dbReference type="EMBL" id="PTX60231.1"/>
    </source>
</evidence>
<dbReference type="GO" id="GO:0004386">
    <property type="term" value="F:helicase activity"/>
    <property type="evidence" value="ECO:0007669"/>
    <property type="project" value="UniProtKB-KW"/>
</dbReference>
<feature type="coiled-coil region" evidence="1">
    <location>
        <begin position="1074"/>
        <end position="1101"/>
    </location>
</feature>
<dbReference type="Pfam" id="PF00271">
    <property type="entry name" value="Helicase_C"/>
    <property type="match status" value="1"/>
</dbReference>
<dbReference type="InterPro" id="IPR000330">
    <property type="entry name" value="SNF2_N"/>
</dbReference>
<feature type="domain" description="Helicase C-terminal" evidence="3">
    <location>
        <begin position="727"/>
        <end position="908"/>
    </location>
</feature>
<dbReference type="InterPro" id="IPR027417">
    <property type="entry name" value="P-loop_NTPase"/>
</dbReference>
<keyword evidence="5" id="KW-1185">Reference proteome</keyword>
<dbReference type="PROSITE" id="PS51194">
    <property type="entry name" value="HELICASE_CTER"/>
    <property type="match status" value="1"/>
</dbReference>
<keyword evidence="4" id="KW-0347">Helicase</keyword>
<protein>
    <submittedName>
        <fullName evidence="4">SNF2 family DNA or RNA helicase</fullName>
    </submittedName>
</protein>
<evidence type="ECO:0000313" key="5">
    <source>
        <dbReference type="Proteomes" id="UP000244090"/>
    </source>
</evidence>
<dbReference type="SMART" id="SM00487">
    <property type="entry name" value="DEXDc"/>
    <property type="match status" value="1"/>
</dbReference>
<keyword evidence="4" id="KW-0547">Nucleotide-binding</keyword>
<feature type="domain" description="Helicase ATP-binding" evidence="2">
    <location>
        <begin position="313"/>
        <end position="558"/>
    </location>
</feature>
<dbReference type="RefSeq" id="WP_108115830.1">
    <property type="nucleotide sequence ID" value="NZ_QBKT01000007.1"/>
</dbReference>
<organism evidence="4 5">
    <name type="scientific">Kordia periserrulae</name>
    <dbReference type="NCBI Taxonomy" id="701523"/>
    <lineage>
        <taxon>Bacteria</taxon>
        <taxon>Pseudomonadati</taxon>
        <taxon>Bacteroidota</taxon>
        <taxon>Flavobacteriia</taxon>
        <taxon>Flavobacteriales</taxon>
        <taxon>Flavobacteriaceae</taxon>
        <taxon>Kordia</taxon>
    </lineage>
</organism>
<dbReference type="SMART" id="SM00490">
    <property type="entry name" value="HELICc"/>
    <property type="match status" value="1"/>
</dbReference>
<dbReference type="InterPro" id="IPR038718">
    <property type="entry name" value="SNF2-like_sf"/>
</dbReference>
<comment type="caution">
    <text evidence="4">The sequence shown here is derived from an EMBL/GenBank/DDBJ whole genome shotgun (WGS) entry which is preliminary data.</text>
</comment>
<keyword evidence="1" id="KW-0175">Coiled coil</keyword>
<dbReference type="Gene3D" id="3.40.50.300">
    <property type="entry name" value="P-loop containing nucleotide triphosphate hydrolases"/>
    <property type="match status" value="1"/>
</dbReference>
<sequence>MKVYKGSLHKDTLALIEASKGRLKRLISVGLGKPATPTYTIEESIVKHNVGISKEEIQAWVWYRRQMGVPMENWKAYHVDMTQERLAYFVASGFLFIDPIQNGYVPFPVFVFGNMYTKIDRLAKIREHVIENHGEAVFINHLEVLEANKPTPLSIQNPIEKERPIILAISEFTGEFTVDSLKLETGVIIEEASTLKQAYIKWLRSLDEEEIHHTNAREITKYYLRNSRKPMDIEKIAWRELKKITRNEGERLFKEFLHTALTITDQLRIDAYYNSHYNAIAPLQHHKIPIAIEVSKKFMGLDLDIRAAQREGIAFMELIGSGIIAYDVGVGKTITAIIETASAILNGKCKRPLIVVPNSTYGNWLNEMLGLSDTMQGILTGTNITVNKWFNLGSDYSYLDFSKKVPEKSITLITYQGLEKIGFNQRTQDEHFMHLADILEQNTHKSKREAEKDYERIRAIIGVGLKNTVADIEDLGIDYIVIDEAHNFKNIFADVKGDQKNGKYFHITGSTSERGIKAFFLCNYIQRTYGRNVMLLTATPFTNSPMEIYSMLSLVAYEYMRSWGIYNIRTFFEQYIQETTDNVITIEGKIKSKNIVKSFNNRVSLQKLINSHINYKTGEEADIPRPCKINLPKTSQQTDKGIQPLPKDKQLLTYLKMTPTQQAFQKEFNSEASKGASQTDPNRLLRLLNKSLNNALSPYLNYGMPKDFIDFIDSAPKIKYTMECIASVKKWYEKRSLPMSGQVIYMNRGKDFFKYIKEYLEVVVGFQKNRPLKSNPRKKVDEVEFITGDISTAKKEKIKQAFNEGVCKVIIGTSAIREGINLQKKATDLYNLYPDWNPTDLRQVEGRIWRQKNENAFVRITMPLMENSMDIFVFQKLEEKTARINDIWSKANRGNVLDEESLNPNEIKYALITDTKVLLSFELNELAFDLRSKMSFLNKRIADIQTFDEIKEKYTSLKEKLIKDVDAALNRLQDIEIHTTLERTIYFYEMVHINAEDLPKAAAQKVKRLQELQNQLIQLTTNGFEDVLLLQTLSKYYKLIKLYSNPYYFEAFKETVSKFKKIEKTLLTVGLDSKAKTSEILEKFEQELKATQTEYEELSTKEFQDRLEDKIKEEKQKLSVVGADFETRVKEFEKLNHLLSYKFNEVAQDTCSIPEEENPKLATKIKRIKIAKAKAIALQLKRKRAA</sequence>
<gene>
    <name evidence="4" type="ORF">C8N46_107238</name>
</gene>